<dbReference type="PANTHER" id="PTHR30482:SF4">
    <property type="entry name" value="SLR1201 PROTEIN"/>
    <property type="match status" value="1"/>
</dbReference>
<evidence type="ECO:0000256" key="4">
    <source>
        <dbReference type="ARBA" id="ARBA00022989"/>
    </source>
</evidence>
<dbReference type="EMBL" id="PICB01001164">
    <property type="protein sequence ID" value="PLP42880.1"/>
    <property type="molecule type" value="Genomic_DNA"/>
</dbReference>
<gene>
    <name evidence="7" type="primary">urtC</name>
    <name evidence="7" type="ORF">CWM98_20130</name>
</gene>
<dbReference type="InterPro" id="IPR017778">
    <property type="entry name" value="ABC_transptr_urea_perm_UrtC"/>
</dbReference>
<feature type="transmembrane region" description="Helical" evidence="6">
    <location>
        <begin position="53"/>
        <end position="75"/>
    </location>
</feature>
<keyword evidence="3 6" id="KW-0812">Transmembrane</keyword>
<evidence type="ECO:0000313" key="8">
    <source>
        <dbReference type="Proteomes" id="UP000234473"/>
    </source>
</evidence>
<protein>
    <submittedName>
        <fullName evidence="7">Urea ABC transporter permease subunit UrtC</fullName>
    </submittedName>
</protein>
<dbReference type="Pfam" id="PF02653">
    <property type="entry name" value="BPD_transp_2"/>
    <property type="match status" value="1"/>
</dbReference>
<feature type="transmembrane region" description="Helical" evidence="6">
    <location>
        <begin position="277"/>
        <end position="300"/>
    </location>
</feature>
<keyword evidence="2" id="KW-1003">Cell membrane</keyword>
<evidence type="ECO:0000256" key="3">
    <source>
        <dbReference type="ARBA" id="ARBA00022692"/>
    </source>
</evidence>
<dbReference type="InterPro" id="IPR001851">
    <property type="entry name" value="ABC_transp_permease"/>
</dbReference>
<dbReference type="GO" id="GO:0005886">
    <property type="term" value="C:plasma membrane"/>
    <property type="evidence" value="ECO:0007669"/>
    <property type="project" value="UniProtKB-SubCell"/>
</dbReference>
<feature type="transmembrane region" description="Helical" evidence="6">
    <location>
        <begin position="188"/>
        <end position="209"/>
    </location>
</feature>
<evidence type="ECO:0000313" key="7">
    <source>
        <dbReference type="EMBL" id="PLP42880.1"/>
    </source>
</evidence>
<comment type="subcellular location">
    <subcellularLocation>
        <location evidence="1">Cell inner membrane</location>
        <topology evidence="1">Multi-pass membrane protein</topology>
    </subcellularLocation>
</comment>
<dbReference type="PANTHER" id="PTHR30482">
    <property type="entry name" value="HIGH-AFFINITY BRANCHED-CHAIN AMINO ACID TRANSPORT SYSTEM PERMEASE"/>
    <property type="match status" value="1"/>
</dbReference>
<feature type="transmembrane region" description="Helical" evidence="6">
    <location>
        <begin position="312"/>
        <end position="332"/>
    </location>
</feature>
<evidence type="ECO:0000256" key="5">
    <source>
        <dbReference type="ARBA" id="ARBA00023136"/>
    </source>
</evidence>
<evidence type="ECO:0000256" key="1">
    <source>
        <dbReference type="ARBA" id="ARBA00004429"/>
    </source>
</evidence>
<reference evidence="7 8" key="1">
    <citation type="submission" date="2017-11" db="EMBL/GenBank/DDBJ databases">
        <authorList>
            <person name="Han C.G."/>
        </authorList>
    </citation>
    <scope>NUCLEOTIDE SEQUENCE [LARGE SCALE GENOMIC DNA]</scope>
    <source>
        <strain evidence="7 8">A5</strain>
    </source>
</reference>
<feature type="transmembrane region" description="Helical" evidence="6">
    <location>
        <begin position="111"/>
        <end position="133"/>
    </location>
</feature>
<dbReference type="CDD" id="cd06581">
    <property type="entry name" value="TM_PBP1_LivM_like"/>
    <property type="match status" value="1"/>
</dbReference>
<name>A0A2N5ACY4_KLEVA</name>
<proteinExistence type="predicted"/>
<feature type="transmembrane region" description="Helical" evidence="6">
    <location>
        <begin position="236"/>
        <end position="257"/>
    </location>
</feature>
<keyword evidence="5 6" id="KW-0472">Membrane</keyword>
<dbReference type="InterPro" id="IPR043428">
    <property type="entry name" value="LivM-like"/>
</dbReference>
<dbReference type="GO" id="GO:0015658">
    <property type="term" value="F:branched-chain amino acid transmembrane transporter activity"/>
    <property type="evidence" value="ECO:0007669"/>
    <property type="project" value="InterPro"/>
</dbReference>
<evidence type="ECO:0000256" key="6">
    <source>
        <dbReference type="SAM" id="Phobius"/>
    </source>
</evidence>
<sequence length="341" mass="36985">MRWLGILLVLGLLSMPFLALLPASHPLAVPSWLLTLSGKILCYAIVAVALDLVWGYAGMLSLGHGIFFALGGYAMGMYLMRQAAGDGLPAFMSFLSWSELPWFWWGTQHFAWAMALVVLVPGLLALVFGWFAFRSKIKGVYFSIMTQALTYAGMLLFFRNETGFGGNNGFTGFTTLLGFPVTATGTRATLFMATVLLLLLTLWLGSALAQSKFGRILTAVRDAENRLMFCGYDPRGFKLLVWTLSAVLCGLAGALYVPQVGIINPSEMSPTNSIEAAIWVALGGRGTLIGPVLGAGLVNGAKSIFTVAMPEYWQLFLGLIFIIVTLFLPRGVMGLLRRGDR</sequence>
<keyword evidence="4 6" id="KW-1133">Transmembrane helix</keyword>
<feature type="transmembrane region" description="Helical" evidence="6">
    <location>
        <begin position="140"/>
        <end position="158"/>
    </location>
</feature>
<dbReference type="NCBIfam" id="TIGR03408">
    <property type="entry name" value="urea_trans_UrtC"/>
    <property type="match status" value="1"/>
</dbReference>
<accession>A0A2N5ACY4</accession>
<dbReference type="AlphaFoldDB" id="A0A2N5ACY4"/>
<reference evidence="7 8" key="2">
    <citation type="submission" date="2018-01" db="EMBL/GenBank/DDBJ databases">
        <title>Genomic study of Klebsiella pneumoniae.</title>
        <authorList>
            <person name="Yang Y."/>
            <person name="Bicalho R."/>
        </authorList>
    </citation>
    <scope>NUCLEOTIDE SEQUENCE [LARGE SCALE GENOMIC DNA]</scope>
    <source>
        <strain evidence="7 8">A5</strain>
    </source>
</reference>
<comment type="caution">
    <text evidence="7">The sequence shown here is derived from an EMBL/GenBank/DDBJ whole genome shotgun (WGS) entry which is preliminary data.</text>
</comment>
<organism evidence="7 8">
    <name type="scientific">Klebsiella variicola</name>
    <dbReference type="NCBI Taxonomy" id="244366"/>
    <lineage>
        <taxon>Bacteria</taxon>
        <taxon>Pseudomonadati</taxon>
        <taxon>Pseudomonadota</taxon>
        <taxon>Gammaproteobacteria</taxon>
        <taxon>Enterobacterales</taxon>
        <taxon>Enterobacteriaceae</taxon>
        <taxon>Klebsiella/Raoultella group</taxon>
        <taxon>Klebsiella</taxon>
        <taxon>Klebsiella pneumoniae complex</taxon>
    </lineage>
</organism>
<evidence type="ECO:0000256" key="2">
    <source>
        <dbReference type="ARBA" id="ARBA00022475"/>
    </source>
</evidence>
<dbReference type="Proteomes" id="UP000234473">
    <property type="component" value="Unassembled WGS sequence"/>
</dbReference>